<evidence type="ECO:0008006" key="3">
    <source>
        <dbReference type="Google" id="ProtNLM"/>
    </source>
</evidence>
<gene>
    <name evidence="1" type="ORF">OXX778_LOCUS3214</name>
</gene>
<dbReference type="Proteomes" id="UP000663879">
    <property type="component" value="Unassembled WGS sequence"/>
</dbReference>
<accession>A0A813NLZ7</accession>
<organism evidence="1 2">
    <name type="scientific">Brachionus calyciflorus</name>
    <dbReference type="NCBI Taxonomy" id="104777"/>
    <lineage>
        <taxon>Eukaryota</taxon>
        <taxon>Metazoa</taxon>
        <taxon>Spiralia</taxon>
        <taxon>Gnathifera</taxon>
        <taxon>Rotifera</taxon>
        <taxon>Eurotatoria</taxon>
        <taxon>Monogononta</taxon>
        <taxon>Pseudotrocha</taxon>
        <taxon>Ploima</taxon>
        <taxon>Brachionidae</taxon>
        <taxon>Brachionus</taxon>
    </lineage>
</organism>
<dbReference type="SUPFAM" id="SSF53474">
    <property type="entry name" value="alpha/beta-Hydrolases"/>
    <property type="match status" value="1"/>
</dbReference>
<name>A0A813NLZ7_9BILA</name>
<comment type="caution">
    <text evidence="1">The sequence shown here is derived from an EMBL/GenBank/DDBJ whole genome shotgun (WGS) entry which is preliminary data.</text>
</comment>
<dbReference type="PANTHER" id="PTHR42972">
    <property type="entry name" value="TOL-PAL SYSTEM PROTEIN TOLB"/>
    <property type="match status" value="1"/>
</dbReference>
<dbReference type="PANTHER" id="PTHR42972:SF8">
    <property type="entry name" value="POLYHYDROXYBUTYRATE DEPOLYMERASE"/>
    <property type="match status" value="1"/>
</dbReference>
<sequence length="310" mass="35127">MERYNINKITVSGVSAGSAMAAQVHVAHSSIISGVGLISGPPYFCASNSLLTASTQCMSQPPKTNEFLDNILNKVSDFKHHSLIDDTDNLKDDRVYIFSGKNDLIVKPEVVELNEKFYKKFMNESLIKRNYDTLATHGMITNFFGGKCDELSVDYFINNCDFNLAFDLLQFLHPEEKFLKPKSEQKVTGRLMEFDQSEFFGDFSQSELVLDKTGFIYVPSVCEESECKLHIVFHGCLQGKFRIGNIFADKTGFNQVADLNKFIILYPQCMNSTSNPNGCFDWWGYSDDNYSTKEGKQIKVIKSMINRLAF</sequence>
<keyword evidence="2" id="KW-1185">Reference proteome</keyword>
<dbReference type="Gene3D" id="3.40.50.1820">
    <property type="entry name" value="alpha/beta hydrolase"/>
    <property type="match status" value="2"/>
</dbReference>
<evidence type="ECO:0000313" key="1">
    <source>
        <dbReference type="EMBL" id="CAF0737641.1"/>
    </source>
</evidence>
<reference evidence="1" key="1">
    <citation type="submission" date="2021-02" db="EMBL/GenBank/DDBJ databases">
        <authorList>
            <person name="Nowell W R."/>
        </authorList>
    </citation>
    <scope>NUCLEOTIDE SEQUENCE</scope>
    <source>
        <strain evidence="1">Ploen Becks lab</strain>
    </source>
</reference>
<proteinExistence type="predicted"/>
<dbReference type="EMBL" id="CAJNOC010000277">
    <property type="protein sequence ID" value="CAF0737641.1"/>
    <property type="molecule type" value="Genomic_DNA"/>
</dbReference>
<dbReference type="OrthoDB" id="6020543at2759"/>
<dbReference type="AlphaFoldDB" id="A0A813NLZ7"/>
<dbReference type="InterPro" id="IPR029058">
    <property type="entry name" value="AB_hydrolase_fold"/>
</dbReference>
<protein>
    <recommendedName>
        <fullName evidence="3">Poly(3-hydroxybutyrate) depolymerase</fullName>
    </recommendedName>
</protein>
<evidence type="ECO:0000313" key="2">
    <source>
        <dbReference type="Proteomes" id="UP000663879"/>
    </source>
</evidence>